<dbReference type="Gene3D" id="2.60.120.200">
    <property type="match status" value="1"/>
</dbReference>
<comment type="caution">
    <text evidence="10">The sequence shown here is derived from an EMBL/GenBank/DDBJ whole genome shotgun (WGS) entry which is preliminary data.</text>
</comment>
<keyword evidence="5 7" id="KW-0472">Membrane</keyword>
<feature type="domain" description="DUF2341" evidence="9">
    <location>
        <begin position="108"/>
        <end position="188"/>
    </location>
</feature>
<keyword evidence="6" id="KW-0813">Transport</keyword>
<evidence type="ECO:0000256" key="1">
    <source>
        <dbReference type="ARBA" id="ARBA00004651"/>
    </source>
</evidence>
<dbReference type="Proteomes" id="UP000641152">
    <property type="component" value="Unassembled WGS sequence"/>
</dbReference>
<dbReference type="SUPFAM" id="SSF49899">
    <property type="entry name" value="Concanavalin A-like lectins/glucanases"/>
    <property type="match status" value="1"/>
</dbReference>
<protein>
    <submittedName>
        <fullName evidence="10">DUF2341 domain-containing protein</fullName>
    </submittedName>
</protein>
<evidence type="ECO:0000256" key="6">
    <source>
        <dbReference type="RuleBase" id="RU004057"/>
    </source>
</evidence>
<comment type="similarity">
    <text evidence="6">Belongs to the exbB/tolQ family.</text>
</comment>
<organism evidence="10 11">
    <name type="scientific">Methylomonas fluvii</name>
    <dbReference type="NCBI Taxonomy" id="1854564"/>
    <lineage>
        <taxon>Bacteria</taxon>
        <taxon>Pseudomonadati</taxon>
        <taxon>Pseudomonadota</taxon>
        <taxon>Gammaproteobacteria</taxon>
        <taxon>Methylococcales</taxon>
        <taxon>Methylococcaceae</taxon>
        <taxon>Methylomonas</taxon>
    </lineage>
</organism>
<dbReference type="Pfam" id="PF01618">
    <property type="entry name" value="MotA_ExbB"/>
    <property type="match status" value="1"/>
</dbReference>
<dbReference type="PANTHER" id="PTHR30625:SF3">
    <property type="entry name" value="TOL-PAL SYSTEM PROTEIN TOLQ"/>
    <property type="match status" value="1"/>
</dbReference>
<keyword evidence="11" id="KW-1185">Reference proteome</keyword>
<feature type="transmembrane region" description="Helical" evidence="7">
    <location>
        <begin position="529"/>
        <end position="559"/>
    </location>
</feature>
<evidence type="ECO:0000256" key="3">
    <source>
        <dbReference type="ARBA" id="ARBA00022692"/>
    </source>
</evidence>
<feature type="transmembrane region" description="Helical" evidence="7">
    <location>
        <begin position="571"/>
        <end position="597"/>
    </location>
</feature>
<dbReference type="InterPro" id="IPR013320">
    <property type="entry name" value="ConA-like_dom_sf"/>
</dbReference>
<evidence type="ECO:0000256" key="2">
    <source>
        <dbReference type="ARBA" id="ARBA00022475"/>
    </source>
</evidence>
<proteinExistence type="inferred from homology"/>
<dbReference type="InterPro" id="IPR018765">
    <property type="entry name" value="DUF2341"/>
</dbReference>
<dbReference type="PANTHER" id="PTHR30625">
    <property type="entry name" value="PROTEIN TOLQ"/>
    <property type="match status" value="1"/>
</dbReference>
<dbReference type="Pfam" id="PF10102">
    <property type="entry name" value="DUF2341"/>
    <property type="match status" value="1"/>
</dbReference>
<keyword evidence="2" id="KW-1003">Cell membrane</keyword>
<evidence type="ECO:0000256" key="4">
    <source>
        <dbReference type="ARBA" id="ARBA00022989"/>
    </source>
</evidence>
<sequence length="629" mass="67634">MPNVLLTQPLNSVRPEQVEGRATLGFDRLSPNGVPVLTRDRLIKLGLCLLLLPALCQAWWNDDWDSRRQNAVDAAATGADIRETLNDVPVLVRLHAGNFGFFAELAENGRDLRFLKDDKTPLVYDIEQIDVLSEIGLVWVKLPQVRGGVSSDDFWLYYGNANAPDASDPQNLYDVAQGLVYHFKDGEALPQDATAYASHAADSKAVVQAAGWIGAAAQFSGAGPILVNPAPQLAIAPDKGWTFSAWLKIDQPQNGANLLEAREAGNGIELSIQGNALSAKWANGASTAAVNLALGRWQHVAVTVKADQMLLYVDGVPVGNAAISPTAVNPAIVIGRNLVGLLDEVQIAATARSADWLKLSFRSQSPDFSVLSYGQDETNSSGDGHFMVIVQNVTVDGWVVIGLTLMMLIVAVLVMVSKTLVINRVSKDNRAFLEKYRQLDPRKLSALDQDETREEQALADSDLLTALVGKHDHFQSSTLYHLYHTAIHELSKLQGGDGQAVTREAWDYLRVKLDSQIVTESQRLNSNMVLLTIAIAGGPFLGLLGTVVGVMITFAAIAASGDVNINAIAPGIAAALLATVAGLAVAIPALFAYNYLLTRIKDITASMRVFSDEFLAVLAMRAAQKQSGA</sequence>
<evidence type="ECO:0000256" key="5">
    <source>
        <dbReference type="ARBA" id="ARBA00023136"/>
    </source>
</evidence>
<dbReference type="InterPro" id="IPR002898">
    <property type="entry name" value="MotA_ExbB_proton_chnl"/>
</dbReference>
<dbReference type="InterPro" id="IPR050790">
    <property type="entry name" value="ExbB/TolQ_transport"/>
</dbReference>
<evidence type="ECO:0000259" key="9">
    <source>
        <dbReference type="Pfam" id="PF10102"/>
    </source>
</evidence>
<dbReference type="Pfam" id="PF13385">
    <property type="entry name" value="Laminin_G_3"/>
    <property type="match status" value="1"/>
</dbReference>
<gene>
    <name evidence="10" type="ORF">EBB_08670</name>
</gene>
<reference evidence="10 11" key="1">
    <citation type="submission" date="2020-09" db="EMBL/GenBank/DDBJ databases">
        <title>Methylomonas albis sp. nov. and Methylomonas fluvii sp. nov.: Two cold-adapted methanotrophs from the River Elbe and an amended description of Methylovulum psychrotolerans strain Eb1.</title>
        <authorList>
            <person name="Bussmann I.K."/>
            <person name="Klings K.-W."/>
            <person name="Warnstedt J."/>
            <person name="Hoppert M."/>
            <person name="Saborowski A."/>
            <person name="Horn F."/>
            <person name="Liebner S."/>
        </authorList>
    </citation>
    <scope>NUCLEOTIDE SEQUENCE [LARGE SCALE GENOMIC DNA]</scope>
    <source>
        <strain evidence="10 11">EbB</strain>
    </source>
</reference>
<keyword evidence="6" id="KW-0653">Protein transport</keyword>
<keyword evidence="4 7" id="KW-1133">Transmembrane helix</keyword>
<evidence type="ECO:0000259" key="8">
    <source>
        <dbReference type="Pfam" id="PF01618"/>
    </source>
</evidence>
<evidence type="ECO:0000256" key="7">
    <source>
        <dbReference type="SAM" id="Phobius"/>
    </source>
</evidence>
<feature type="domain" description="MotA/TolQ/ExbB proton channel" evidence="8">
    <location>
        <begin position="502"/>
        <end position="607"/>
    </location>
</feature>
<evidence type="ECO:0000313" key="11">
    <source>
        <dbReference type="Proteomes" id="UP000641152"/>
    </source>
</evidence>
<name>A0ABR9DFB8_9GAMM</name>
<dbReference type="EMBL" id="JACXST010000001">
    <property type="protein sequence ID" value="MBD9360607.1"/>
    <property type="molecule type" value="Genomic_DNA"/>
</dbReference>
<accession>A0ABR9DFB8</accession>
<comment type="subcellular location">
    <subcellularLocation>
        <location evidence="1">Cell membrane</location>
        <topology evidence="1">Multi-pass membrane protein</topology>
    </subcellularLocation>
    <subcellularLocation>
        <location evidence="6">Membrane</location>
        <topology evidence="6">Multi-pass membrane protein</topology>
    </subcellularLocation>
</comment>
<feature type="transmembrane region" description="Helical" evidence="7">
    <location>
        <begin position="397"/>
        <end position="417"/>
    </location>
</feature>
<evidence type="ECO:0000313" key="10">
    <source>
        <dbReference type="EMBL" id="MBD9360607.1"/>
    </source>
</evidence>
<keyword evidence="3 7" id="KW-0812">Transmembrane</keyword>
<dbReference type="RefSeq" id="WP_192393333.1">
    <property type="nucleotide sequence ID" value="NZ_CAJHIU010000001.1"/>
</dbReference>